<dbReference type="Proteomes" id="UP000824540">
    <property type="component" value="Unassembled WGS sequence"/>
</dbReference>
<keyword evidence="2" id="KW-1185">Reference proteome</keyword>
<proteinExistence type="predicted"/>
<evidence type="ECO:0000313" key="2">
    <source>
        <dbReference type="Proteomes" id="UP000824540"/>
    </source>
</evidence>
<protein>
    <submittedName>
        <fullName evidence="1">Uncharacterized protein</fullName>
    </submittedName>
</protein>
<dbReference type="OrthoDB" id="31005at2759"/>
<dbReference type="Gene3D" id="1.20.58.190">
    <property type="entry name" value="Translin, domain 1"/>
    <property type="match status" value="1"/>
</dbReference>
<dbReference type="AlphaFoldDB" id="A0A8T2NE56"/>
<dbReference type="InterPro" id="IPR016068">
    <property type="entry name" value="Translin_N"/>
</dbReference>
<gene>
    <name evidence="1" type="ORF">JZ751_027154</name>
</gene>
<dbReference type="EMBL" id="JAFBMS010000074">
    <property type="protein sequence ID" value="KAG9338076.1"/>
    <property type="molecule type" value="Genomic_DNA"/>
</dbReference>
<evidence type="ECO:0000313" key="1">
    <source>
        <dbReference type="EMBL" id="KAG9338076.1"/>
    </source>
</evidence>
<comment type="caution">
    <text evidence="1">The sequence shown here is derived from an EMBL/GenBank/DDBJ whole genome shotgun (WGS) entry which is preliminary data.</text>
</comment>
<sequence length="132" mass="14557">MCEGSETGICQRDQSIICAVHVQKSQGCEPAGQPYGPVPVACLLRFPSFLCPSGLSVTNVEEVLAEADAKLDGVRMKISQIAEELRGEDLFQFHRAFTPEHALIVNVKVEDIVVRNEISGYCTKLVTKHREK</sequence>
<dbReference type="GO" id="GO:0043565">
    <property type="term" value="F:sequence-specific DNA binding"/>
    <property type="evidence" value="ECO:0007669"/>
    <property type="project" value="InterPro"/>
</dbReference>
<organism evidence="1 2">
    <name type="scientific">Albula glossodonta</name>
    <name type="common">roundjaw bonefish</name>
    <dbReference type="NCBI Taxonomy" id="121402"/>
    <lineage>
        <taxon>Eukaryota</taxon>
        <taxon>Metazoa</taxon>
        <taxon>Chordata</taxon>
        <taxon>Craniata</taxon>
        <taxon>Vertebrata</taxon>
        <taxon>Euteleostomi</taxon>
        <taxon>Actinopterygii</taxon>
        <taxon>Neopterygii</taxon>
        <taxon>Teleostei</taxon>
        <taxon>Albuliformes</taxon>
        <taxon>Albulidae</taxon>
        <taxon>Albula</taxon>
    </lineage>
</organism>
<name>A0A8T2NE56_9TELE</name>
<reference evidence="1" key="1">
    <citation type="thesis" date="2021" institute="BYU ScholarsArchive" country="Provo, UT, USA">
        <title>Applications of and Algorithms for Genome Assembly and Genomic Analyses with an Emphasis on Marine Teleosts.</title>
        <authorList>
            <person name="Pickett B.D."/>
        </authorList>
    </citation>
    <scope>NUCLEOTIDE SEQUENCE</scope>
    <source>
        <strain evidence="1">HI-2016</strain>
    </source>
</reference>
<accession>A0A8T2NE56</accession>